<comment type="caution">
    <text evidence="2">The sequence shown here is derived from an EMBL/GenBank/DDBJ whole genome shotgun (WGS) entry which is preliminary data.</text>
</comment>
<protein>
    <submittedName>
        <fullName evidence="2">Cupin domain-containing protein</fullName>
    </submittedName>
</protein>
<evidence type="ECO:0000313" key="3">
    <source>
        <dbReference type="Proteomes" id="UP001148313"/>
    </source>
</evidence>
<reference evidence="2" key="1">
    <citation type="submission" date="2022-11" db="EMBL/GenBank/DDBJ databases">
        <title>Hoeflea poritis sp. nov., isolated from scleractinian coral Porites lutea.</title>
        <authorList>
            <person name="Zhang G."/>
            <person name="Wei Q."/>
            <person name="Cai L."/>
        </authorList>
    </citation>
    <scope>NUCLEOTIDE SEQUENCE</scope>
    <source>
        <strain evidence="2">E7-10</strain>
    </source>
</reference>
<gene>
    <name evidence="2" type="ORF">OOZ53_01155</name>
</gene>
<proteinExistence type="predicted"/>
<dbReference type="InterPro" id="IPR013096">
    <property type="entry name" value="Cupin_2"/>
</dbReference>
<dbReference type="CDD" id="cd06981">
    <property type="entry name" value="cupin_reut_a1446"/>
    <property type="match status" value="1"/>
</dbReference>
<feature type="domain" description="Cupin type-2" evidence="1">
    <location>
        <begin position="47"/>
        <end position="106"/>
    </location>
</feature>
<dbReference type="Pfam" id="PF07883">
    <property type="entry name" value="Cupin_2"/>
    <property type="match status" value="1"/>
</dbReference>
<sequence>MRKTGNLLSDLPEGTAQDEIFDTLAMGPGMRIERIVSTGQVTAEGEWYDQDDDEWVVVIAGAARLKIEGEDDERRLGAGDWIHLPAHCRHRVTWTQESPPTVWLAVHYEAAG</sequence>
<keyword evidence="3" id="KW-1185">Reference proteome</keyword>
<dbReference type="SUPFAM" id="SSF51182">
    <property type="entry name" value="RmlC-like cupins"/>
    <property type="match status" value="1"/>
</dbReference>
<dbReference type="EMBL" id="JAPJZH010000001">
    <property type="protein sequence ID" value="MDA4843931.1"/>
    <property type="molecule type" value="Genomic_DNA"/>
</dbReference>
<organism evidence="2 3">
    <name type="scientific">Hoeflea poritis</name>
    <dbReference type="NCBI Taxonomy" id="2993659"/>
    <lineage>
        <taxon>Bacteria</taxon>
        <taxon>Pseudomonadati</taxon>
        <taxon>Pseudomonadota</taxon>
        <taxon>Alphaproteobacteria</taxon>
        <taxon>Hyphomicrobiales</taxon>
        <taxon>Rhizobiaceae</taxon>
        <taxon>Hoeflea</taxon>
    </lineage>
</organism>
<dbReference type="RefSeq" id="WP_271087444.1">
    <property type="nucleotide sequence ID" value="NZ_JAPJZH010000001.1"/>
</dbReference>
<dbReference type="InterPro" id="IPR014710">
    <property type="entry name" value="RmlC-like_jellyroll"/>
</dbReference>
<dbReference type="Proteomes" id="UP001148313">
    <property type="component" value="Unassembled WGS sequence"/>
</dbReference>
<dbReference type="InterPro" id="IPR011051">
    <property type="entry name" value="RmlC_Cupin_sf"/>
</dbReference>
<evidence type="ECO:0000259" key="1">
    <source>
        <dbReference type="Pfam" id="PF07883"/>
    </source>
</evidence>
<accession>A0ABT4VGV1</accession>
<name>A0ABT4VGV1_9HYPH</name>
<dbReference type="Gene3D" id="2.60.120.10">
    <property type="entry name" value="Jelly Rolls"/>
    <property type="match status" value="1"/>
</dbReference>
<evidence type="ECO:0000313" key="2">
    <source>
        <dbReference type="EMBL" id="MDA4843931.1"/>
    </source>
</evidence>